<keyword evidence="5" id="KW-1185">Reference proteome</keyword>
<sequence length="139" mass="15405">MNWSHVALNCARVSATEDFYTRWFGFERANSFVLGDLQIVFIRLGESYLELFGPADESTAVDSPAATPTADGPQQRGTARHIAFQTDDVDGLLERLGDQARITLGPLDFSEYIEGWRSVWLTDPDGIVVEVSQGYKDAS</sequence>
<dbReference type="InterPro" id="IPR037523">
    <property type="entry name" value="VOC_core"/>
</dbReference>
<dbReference type="GO" id="GO:0046872">
    <property type="term" value="F:metal ion binding"/>
    <property type="evidence" value="ECO:0007669"/>
    <property type="project" value="UniProtKB-KW"/>
</dbReference>
<dbReference type="RefSeq" id="WP_313068302.1">
    <property type="nucleotide sequence ID" value="NZ_JACHJR010000001.1"/>
</dbReference>
<dbReference type="PANTHER" id="PTHR43048">
    <property type="entry name" value="METHYLMALONYL-COA EPIMERASE"/>
    <property type="match status" value="1"/>
</dbReference>
<dbReference type="CDD" id="cd06587">
    <property type="entry name" value="VOC"/>
    <property type="match status" value="1"/>
</dbReference>
<gene>
    <name evidence="4" type="ORF">F4556_002857</name>
</gene>
<dbReference type="InterPro" id="IPR051785">
    <property type="entry name" value="MMCE/EMCE_epimerase"/>
</dbReference>
<accession>A0A7W7WH25</accession>
<dbReference type="GO" id="GO:0046491">
    <property type="term" value="P:L-methylmalonyl-CoA metabolic process"/>
    <property type="evidence" value="ECO:0007669"/>
    <property type="project" value="TreeGrafter"/>
</dbReference>
<evidence type="ECO:0000313" key="4">
    <source>
        <dbReference type="EMBL" id="MBB4947322.1"/>
    </source>
</evidence>
<feature type="domain" description="VOC" evidence="3">
    <location>
        <begin position="2"/>
        <end position="134"/>
    </location>
</feature>
<evidence type="ECO:0000259" key="3">
    <source>
        <dbReference type="PROSITE" id="PS51819"/>
    </source>
</evidence>
<dbReference type="EMBL" id="JACHJR010000001">
    <property type="protein sequence ID" value="MBB4947322.1"/>
    <property type="molecule type" value="Genomic_DNA"/>
</dbReference>
<dbReference type="Proteomes" id="UP000573327">
    <property type="component" value="Unassembled WGS sequence"/>
</dbReference>
<dbReference type="PROSITE" id="PS51819">
    <property type="entry name" value="VOC"/>
    <property type="match status" value="1"/>
</dbReference>
<evidence type="ECO:0000313" key="5">
    <source>
        <dbReference type="Proteomes" id="UP000573327"/>
    </source>
</evidence>
<evidence type="ECO:0000256" key="2">
    <source>
        <dbReference type="SAM" id="MobiDB-lite"/>
    </source>
</evidence>
<dbReference type="GO" id="GO:0004493">
    <property type="term" value="F:methylmalonyl-CoA epimerase activity"/>
    <property type="evidence" value="ECO:0007669"/>
    <property type="project" value="TreeGrafter"/>
</dbReference>
<keyword evidence="1" id="KW-0479">Metal-binding</keyword>
<dbReference type="Gene3D" id="3.10.180.10">
    <property type="entry name" value="2,3-Dihydroxybiphenyl 1,2-Dioxygenase, domain 1"/>
    <property type="match status" value="1"/>
</dbReference>
<comment type="caution">
    <text evidence="4">The sequence shown here is derived from an EMBL/GenBank/DDBJ whole genome shotgun (WGS) entry which is preliminary data.</text>
</comment>
<dbReference type="SUPFAM" id="SSF54593">
    <property type="entry name" value="Glyoxalase/Bleomycin resistance protein/Dihydroxybiphenyl dioxygenase"/>
    <property type="match status" value="1"/>
</dbReference>
<dbReference type="AlphaFoldDB" id="A0A7W7WH25"/>
<evidence type="ECO:0000256" key="1">
    <source>
        <dbReference type="ARBA" id="ARBA00022723"/>
    </source>
</evidence>
<dbReference type="InterPro" id="IPR029068">
    <property type="entry name" value="Glyas_Bleomycin-R_OHBP_Dase"/>
</dbReference>
<name>A0A7W7WH25_9ACTN</name>
<dbReference type="Pfam" id="PF00903">
    <property type="entry name" value="Glyoxalase"/>
    <property type="match status" value="1"/>
</dbReference>
<feature type="region of interest" description="Disordered" evidence="2">
    <location>
        <begin position="58"/>
        <end position="78"/>
    </location>
</feature>
<organism evidence="4 5">
    <name type="scientific">Kitasatospora gansuensis</name>
    <dbReference type="NCBI Taxonomy" id="258050"/>
    <lineage>
        <taxon>Bacteria</taxon>
        <taxon>Bacillati</taxon>
        <taxon>Actinomycetota</taxon>
        <taxon>Actinomycetes</taxon>
        <taxon>Kitasatosporales</taxon>
        <taxon>Streptomycetaceae</taxon>
        <taxon>Kitasatospora</taxon>
    </lineage>
</organism>
<dbReference type="InterPro" id="IPR004360">
    <property type="entry name" value="Glyas_Fos-R_dOase_dom"/>
</dbReference>
<protein>
    <submittedName>
        <fullName evidence="4">Glyoxylase I family protein</fullName>
    </submittedName>
</protein>
<reference evidence="4 5" key="1">
    <citation type="submission" date="2020-08" db="EMBL/GenBank/DDBJ databases">
        <title>Sequencing the genomes of 1000 actinobacteria strains.</title>
        <authorList>
            <person name="Klenk H.-P."/>
        </authorList>
    </citation>
    <scope>NUCLEOTIDE SEQUENCE [LARGE SCALE GENOMIC DNA]</scope>
    <source>
        <strain evidence="4 5">DSM 44786</strain>
    </source>
</reference>
<dbReference type="PANTHER" id="PTHR43048:SF5">
    <property type="entry name" value="BLR5325 PROTEIN"/>
    <property type="match status" value="1"/>
</dbReference>
<proteinExistence type="predicted"/>